<dbReference type="AlphaFoldDB" id="A0A0U3E3Q4"/>
<protein>
    <submittedName>
        <fullName evidence="1">Uncharacterized protein</fullName>
    </submittedName>
</protein>
<dbReference type="OrthoDB" id="73377at2157"/>
<proteinExistence type="predicted"/>
<keyword evidence="2" id="KW-1185">Reference proteome</keyword>
<accession>A0A0U3E3Q4</accession>
<sequence length="136" mass="15419">MSQLDDLAQKENVNLDECIVFTKDSGDFLAVNIKYVGIKQRQDRLMSVNFSMSPKQVKQLDEFFSDFNSGELFFYDISQTGAIPVNYRGLSNVSKKVSNNPDAIFEVSLIMQQASNMPKDNYLEPTCDCCSLKHIL</sequence>
<dbReference type="Proteomes" id="UP000067738">
    <property type="component" value="Chromosome"/>
</dbReference>
<dbReference type="GeneID" id="26735842"/>
<dbReference type="PATRIC" id="fig|230361.4.peg.897"/>
<dbReference type="RefSeq" id="WP_058738968.1">
    <property type="nucleotide sequence ID" value="NZ_CP011266.1"/>
</dbReference>
<organism evidence="1 2">
    <name type="scientific">Methanobrevibacter millerae</name>
    <dbReference type="NCBI Taxonomy" id="230361"/>
    <lineage>
        <taxon>Archaea</taxon>
        <taxon>Methanobacteriati</taxon>
        <taxon>Methanobacteriota</taxon>
        <taxon>Methanomada group</taxon>
        <taxon>Methanobacteria</taxon>
        <taxon>Methanobacteriales</taxon>
        <taxon>Methanobacteriaceae</taxon>
        <taxon>Methanobrevibacter</taxon>
    </lineage>
</organism>
<evidence type="ECO:0000313" key="2">
    <source>
        <dbReference type="Proteomes" id="UP000067738"/>
    </source>
</evidence>
<reference evidence="1 2" key="1">
    <citation type="submission" date="2015-04" db="EMBL/GenBank/DDBJ databases">
        <title>The complete genome sequence of the rumen methanogen Methanobrevibacter millerae SM9.</title>
        <authorList>
            <person name="Leahy S.C."/>
            <person name="Kelly W.J."/>
            <person name="Pacheco D.M."/>
            <person name="Li D."/>
            <person name="Altermann E."/>
            <person name="Attwood G.T."/>
        </authorList>
    </citation>
    <scope>NUCLEOTIDE SEQUENCE [LARGE SCALE GENOMIC DNA]</scope>
    <source>
        <strain evidence="1 2">SM9</strain>
    </source>
</reference>
<dbReference type="KEGG" id="mmil:sm9_0872"/>
<gene>
    <name evidence="1" type="ORF">sm9_0872</name>
</gene>
<dbReference type="EMBL" id="CP011266">
    <property type="protein sequence ID" value="ALT68663.1"/>
    <property type="molecule type" value="Genomic_DNA"/>
</dbReference>
<evidence type="ECO:0000313" key="1">
    <source>
        <dbReference type="EMBL" id="ALT68663.1"/>
    </source>
</evidence>
<name>A0A0U3E3Q4_9EURY</name>